<dbReference type="CDD" id="cd01949">
    <property type="entry name" value="GGDEF"/>
    <property type="match status" value="1"/>
</dbReference>
<dbReference type="InterPro" id="IPR043128">
    <property type="entry name" value="Rev_trsase/Diguanyl_cyclase"/>
</dbReference>
<dbReference type="GO" id="GO:0052621">
    <property type="term" value="F:diguanylate cyclase activity"/>
    <property type="evidence" value="ECO:0007669"/>
    <property type="project" value="UniProtKB-EC"/>
</dbReference>
<dbReference type="SMART" id="SM00267">
    <property type="entry name" value="GGDEF"/>
    <property type="match status" value="1"/>
</dbReference>
<accession>A0A2U8GMA9</accession>
<organism evidence="5 6">
    <name type="scientific">Parazoarcus communis</name>
    <dbReference type="NCBI Taxonomy" id="41977"/>
    <lineage>
        <taxon>Bacteria</taxon>
        <taxon>Pseudomonadati</taxon>
        <taxon>Pseudomonadota</taxon>
        <taxon>Betaproteobacteria</taxon>
        <taxon>Rhodocyclales</taxon>
        <taxon>Zoogloeaceae</taxon>
        <taxon>Parazoarcus</taxon>
    </lineage>
</organism>
<dbReference type="InterPro" id="IPR029787">
    <property type="entry name" value="Nucleotide_cyclase"/>
</dbReference>
<dbReference type="PANTHER" id="PTHR45138:SF9">
    <property type="entry name" value="DIGUANYLATE CYCLASE DGCM-RELATED"/>
    <property type="match status" value="1"/>
</dbReference>
<sequence>MSGVSAEPAAVQPGATHSDARMLAHEVIEFLIVHALHPSPINYAVAYEYRMGGDAALNARIDTHLAADKRLDDLLMRELYDEHLAIEQFRNLRGLGGSLQELVDGLIGDISEAGEHASGFHSTVENNISLLKRRNDSEAVTAIASDLLAATAKVHTSNATLKARLDSADQEARKLRDELERHRREALSDPLTGLLNRRGMEYHLDELAVSGAREPLSVVVLDIDHFKRINDTYGHAVGDVVIRHVAKVMRTAVCAEDVTVRFGGEEFVILMPRRSLEEAEALAESIRIKVERLRLIRRQDKLALDPFTVSLGVASRHDDEAFDGIFERADKALYAAKNSGRNRVLTELALD</sequence>
<dbReference type="Pfam" id="PF00990">
    <property type="entry name" value="GGDEF"/>
    <property type="match status" value="1"/>
</dbReference>
<dbReference type="SUPFAM" id="SSF55073">
    <property type="entry name" value="Nucleotide cyclase"/>
    <property type="match status" value="1"/>
</dbReference>
<dbReference type="Gene3D" id="3.30.70.270">
    <property type="match status" value="1"/>
</dbReference>
<dbReference type="InterPro" id="IPR000160">
    <property type="entry name" value="GGDEF_dom"/>
</dbReference>
<dbReference type="Proteomes" id="UP000244930">
    <property type="component" value="Chromosome"/>
</dbReference>
<gene>
    <name evidence="5" type="ORF">CEW83_05820</name>
</gene>
<evidence type="ECO:0000313" key="5">
    <source>
        <dbReference type="EMBL" id="AWI74791.1"/>
    </source>
</evidence>
<evidence type="ECO:0000313" key="6">
    <source>
        <dbReference type="Proteomes" id="UP000244930"/>
    </source>
</evidence>
<dbReference type="AlphaFoldDB" id="A0A2U8GMA9"/>
<evidence type="ECO:0000256" key="3">
    <source>
        <dbReference type="SAM" id="Coils"/>
    </source>
</evidence>
<feature type="domain" description="GGDEF" evidence="4">
    <location>
        <begin position="214"/>
        <end position="349"/>
    </location>
</feature>
<comment type="catalytic activity">
    <reaction evidence="2">
        <text>2 GTP = 3',3'-c-di-GMP + 2 diphosphate</text>
        <dbReference type="Rhea" id="RHEA:24898"/>
        <dbReference type="ChEBI" id="CHEBI:33019"/>
        <dbReference type="ChEBI" id="CHEBI:37565"/>
        <dbReference type="ChEBI" id="CHEBI:58805"/>
        <dbReference type="EC" id="2.7.7.65"/>
    </reaction>
</comment>
<feature type="coiled-coil region" evidence="3">
    <location>
        <begin position="158"/>
        <end position="185"/>
    </location>
</feature>
<dbReference type="NCBIfam" id="TIGR00254">
    <property type="entry name" value="GGDEF"/>
    <property type="match status" value="1"/>
</dbReference>
<keyword evidence="6" id="KW-1185">Reference proteome</keyword>
<dbReference type="EMBL" id="CP022187">
    <property type="protein sequence ID" value="AWI74791.1"/>
    <property type="molecule type" value="Genomic_DNA"/>
</dbReference>
<protein>
    <recommendedName>
        <fullName evidence="1">diguanylate cyclase</fullName>
        <ecNumber evidence="1">2.7.7.65</ecNumber>
    </recommendedName>
</protein>
<name>A0A2U8GMA9_9RHOO</name>
<dbReference type="KEGG" id="acom:CEW83_05820"/>
<dbReference type="RefSeq" id="WP_108948499.1">
    <property type="nucleotide sequence ID" value="NZ_CP022187.1"/>
</dbReference>
<dbReference type="InterPro" id="IPR050469">
    <property type="entry name" value="Diguanylate_Cyclase"/>
</dbReference>
<dbReference type="PROSITE" id="PS50887">
    <property type="entry name" value="GGDEF"/>
    <property type="match status" value="1"/>
</dbReference>
<evidence type="ECO:0000259" key="4">
    <source>
        <dbReference type="PROSITE" id="PS50887"/>
    </source>
</evidence>
<evidence type="ECO:0000256" key="2">
    <source>
        <dbReference type="ARBA" id="ARBA00034247"/>
    </source>
</evidence>
<dbReference type="EC" id="2.7.7.65" evidence="1"/>
<reference evidence="5 6" key="1">
    <citation type="submission" date="2017-06" db="EMBL/GenBank/DDBJ databases">
        <title>Azoarcus.</title>
        <authorList>
            <person name="Woo J.-H."/>
            <person name="Kim H.-S."/>
        </authorList>
    </citation>
    <scope>NUCLEOTIDE SEQUENCE [LARGE SCALE GENOMIC DNA]</scope>
    <source>
        <strain evidence="5 6">TSPY31</strain>
    </source>
</reference>
<dbReference type="FunFam" id="3.30.70.270:FF:000001">
    <property type="entry name" value="Diguanylate cyclase domain protein"/>
    <property type="match status" value="1"/>
</dbReference>
<keyword evidence="3" id="KW-0175">Coiled coil</keyword>
<proteinExistence type="predicted"/>
<dbReference type="PANTHER" id="PTHR45138">
    <property type="entry name" value="REGULATORY COMPONENTS OF SENSORY TRANSDUCTION SYSTEM"/>
    <property type="match status" value="1"/>
</dbReference>
<evidence type="ECO:0000256" key="1">
    <source>
        <dbReference type="ARBA" id="ARBA00012528"/>
    </source>
</evidence>